<feature type="transmembrane region" description="Helical" evidence="1">
    <location>
        <begin position="106"/>
        <end position="125"/>
    </location>
</feature>
<feature type="transmembrane region" description="Helical" evidence="1">
    <location>
        <begin position="226"/>
        <end position="248"/>
    </location>
</feature>
<evidence type="ECO:0000313" key="4">
    <source>
        <dbReference type="Proteomes" id="UP000284119"/>
    </source>
</evidence>
<accession>A0ABX9P4F4</accession>
<keyword evidence="3" id="KW-0808">Transferase</keyword>
<evidence type="ECO:0000259" key="2">
    <source>
        <dbReference type="Pfam" id="PF01757"/>
    </source>
</evidence>
<feature type="transmembrane region" description="Helical" evidence="1">
    <location>
        <begin position="269"/>
        <end position="287"/>
    </location>
</feature>
<dbReference type="GO" id="GO:0016746">
    <property type="term" value="F:acyltransferase activity"/>
    <property type="evidence" value="ECO:0007669"/>
    <property type="project" value="UniProtKB-KW"/>
</dbReference>
<dbReference type="Pfam" id="PF01757">
    <property type="entry name" value="Acyl_transf_3"/>
    <property type="match status" value="1"/>
</dbReference>
<evidence type="ECO:0000313" key="3">
    <source>
        <dbReference type="EMBL" id="RJT14108.1"/>
    </source>
</evidence>
<dbReference type="RefSeq" id="WP_112164147.1">
    <property type="nucleotide sequence ID" value="NZ_JBFUVP010000003.1"/>
</dbReference>
<dbReference type="EMBL" id="RAHG01000003">
    <property type="protein sequence ID" value="RJT14108.1"/>
    <property type="molecule type" value="Genomic_DNA"/>
</dbReference>
<keyword evidence="3" id="KW-0012">Acyltransferase</keyword>
<feature type="transmembrane region" description="Helical" evidence="1">
    <location>
        <begin position="7"/>
        <end position="24"/>
    </location>
</feature>
<feature type="transmembrane region" description="Helical" evidence="1">
    <location>
        <begin position="36"/>
        <end position="56"/>
    </location>
</feature>
<comment type="caution">
    <text evidence="3">The sequence shown here is derived from an EMBL/GenBank/DDBJ whole genome shotgun (WGS) entry which is preliminary data.</text>
</comment>
<name>A0ABX9P4F4_9GAMM</name>
<keyword evidence="1" id="KW-0472">Membrane</keyword>
<keyword evidence="1" id="KW-0812">Transmembrane</keyword>
<sequence length="324" mass="37445">MNTTGLNIIKTLGCLTAVTFFTVYNTYDDYNYNYDTVLAFLTFISTIATPLFFVVNGYMDAGSCSEDTTSEWQMRKIRGILTLFIFWFSLYYLWEPYQKGYLIQPWFIFSLVIIYTFHTLVDWLAQRTRVLACVIAVLLIFSFAYDLLALYYPAHQALSVPAQFRIWTWILYYLTGQLLFDPAVSRLYGRPRVATFAAVAIPFVYIFTWLYEKHFFFSLFRLERNSFILTGSQVYLLVVLIIIAANGVKADAVKRPVGEMVGALGKTMTGVYILHYTFFNILIQWIPIHSLTAKLFVILLTFLLSVVSSTLLLKNNLTKKLITF</sequence>
<feature type="domain" description="Acyltransferase 3" evidence="2">
    <location>
        <begin position="6"/>
        <end position="307"/>
    </location>
</feature>
<feature type="transmembrane region" description="Helical" evidence="1">
    <location>
        <begin position="164"/>
        <end position="181"/>
    </location>
</feature>
<keyword evidence="1" id="KW-1133">Transmembrane helix</keyword>
<organism evidence="3 4">
    <name type="scientific">Rahnella inusitata</name>
    <dbReference type="NCBI Taxonomy" id="58169"/>
    <lineage>
        <taxon>Bacteria</taxon>
        <taxon>Pseudomonadati</taxon>
        <taxon>Pseudomonadota</taxon>
        <taxon>Gammaproteobacteria</taxon>
        <taxon>Enterobacterales</taxon>
        <taxon>Yersiniaceae</taxon>
        <taxon>Rahnella</taxon>
    </lineage>
</organism>
<evidence type="ECO:0000256" key="1">
    <source>
        <dbReference type="SAM" id="Phobius"/>
    </source>
</evidence>
<feature type="transmembrane region" description="Helical" evidence="1">
    <location>
        <begin position="193"/>
        <end position="211"/>
    </location>
</feature>
<protein>
    <submittedName>
        <fullName evidence="3">Acyltransferase</fullName>
    </submittedName>
</protein>
<feature type="transmembrane region" description="Helical" evidence="1">
    <location>
        <begin position="130"/>
        <end position="152"/>
    </location>
</feature>
<dbReference type="InterPro" id="IPR002656">
    <property type="entry name" value="Acyl_transf_3_dom"/>
</dbReference>
<reference evidence="3 4" key="1">
    <citation type="submission" date="2018-09" db="EMBL/GenBank/DDBJ databases">
        <authorList>
            <person name="Le Fleche-Mateos A."/>
        </authorList>
    </citation>
    <scope>NUCLEOTIDE SEQUENCE [LARGE SCALE GENOMIC DNA]</scope>
    <source>
        <strain evidence="3 4">DSM 30078</strain>
    </source>
</reference>
<feature type="transmembrane region" description="Helical" evidence="1">
    <location>
        <begin position="293"/>
        <end position="313"/>
    </location>
</feature>
<feature type="transmembrane region" description="Helical" evidence="1">
    <location>
        <begin position="77"/>
        <end position="94"/>
    </location>
</feature>
<keyword evidence="4" id="KW-1185">Reference proteome</keyword>
<proteinExistence type="predicted"/>
<dbReference type="Proteomes" id="UP000284119">
    <property type="component" value="Unassembled WGS sequence"/>
</dbReference>
<gene>
    <name evidence="3" type="ORF">D5396_08980</name>
</gene>